<protein>
    <recommendedName>
        <fullName evidence="4">SPOR domain-containing protein</fullName>
    </recommendedName>
</protein>
<dbReference type="EMBL" id="FXUA01000001">
    <property type="protein sequence ID" value="SMP03964.1"/>
    <property type="molecule type" value="Genomic_DNA"/>
</dbReference>
<gene>
    <name evidence="2" type="ORF">SAMN06265367_101230</name>
</gene>
<name>A0ABY1N9B0_9BACT</name>
<evidence type="ECO:0000256" key="1">
    <source>
        <dbReference type="SAM" id="Phobius"/>
    </source>
</evidence>
<keyword evidence="1" id="KW-0472">Membrane</keyword>
<organism evidence="2 3">
    <name type="scientific">Algoriphagus winogradskyi</name>
    <dbReference type="NCBI Taxonomy" id="237017"/>
    <lineage>
        <taxon>Bacteria</taxon>
        <taxon>Pseudomonadati</taxon>
        <taxon>Bacteroidota</taxon>
        <taxon>Cytophagia</taxon>
        <taxon>Cytophagales</taxon>
        <taxon>Cyclobacteriaceae</taxon>
        <taxon>Algoriphagus</taxon>
    </lineage>
</organism>
<sequence>MTDKTTGNKHWTDPKDYGLPYVEVVPLTQTEAAKKEEEVIAPVDVSEVKKRTIQSVKPSFVEAEKVSKPEQKAQKVEQKKSNNSWVWIAALLALAVVVVIIWQMNKSVMPVSESKEVVAQSRQAAAGEEKDEVAINSTPTEELQIIDNQQTISDSITSVSPVAESVQTGTTIASEVSGTLVRVEEKADRPQFYIIVGSLPNEALALEEAEKYKSRAETVYLITPYEDVTNYRLAIGTSRGWTAINEELARVKDQYTEDLWILKY</sequence>
<reference evidence="2 3" key="1">
    <citation type="submission" date="2017-05" db="EMBL/GenBank/DDBJ databases">
        <authorList>
            <person name="Varghese N."/>
            <person name="Submissions S."/>
        </authorList>
    </citation>
    <scope>NUCLEOTIDE SEQUENCE [LARGE SCALE GENOMIC DNA]</scope>
    <source>
        <strain evidence="2 3">DSM 15360</strain>
    </source>
</reference>
<dbReference type="Proteomes" id="UP001157915">
    <property type="component" value="Unassembled WGS sequence"/>
</dbReference>
<proteinExistence type="predicted"/>
<keyword evidence="1" id="KW-0812">Transmembrane</keyword>
<keyword evidence="3" id="KW-1185">Reference proteome</keyword>
<evidence type="ECO:0000313" key="3">
    <source>
        <dbReference type="Proteomes" id="UP001157915"/>
    </source>
</evidence>
<comment type="caution">
    <text evidence="2">The sequence shown here is derived from an EMBL/GenBank/DDBJ whole genome shotgun (WGS) entry which is preliminary data.</text>
</comment>
<feature type="transmembrane region" description="Helical" evidence="1">
    <location>
        <begin position="85"/>
        <end position="104"/>
    </location>
</feature>
<dbReference type="RefSeq" id="WP_283411176.1">
    <property type="nucleotide sequence ID" value="NZ_FXUA01000001.1"/>
</dbReference>
<keyword evidence="1" id="KW-1133">Transmembrane helix</keyword>
<evidence type="ECO:0008006" key="4">
    <source>
        <dbReference type="Google" id="ProtNLM"/>
    </source>
</evidence>
<evidence type="ECO:0000313" key="2">
    <source>
        <dbReference type="EMBL" id="SMP03964.1"/>
    </source>
</evidence>
<accession>A0ABY1N9B0</accession>